<evidence type="ECO:0000256" key="2">
    <source>
        <dbReference type="RuleBase" id="RU003616"/>
    </source>
</evidence>
<dbReference type="Pfam" id="PF00011">
    <property type="entry name" value="HSP20"/>
    <property type="match status" value="1"/>
</dbReference>
<reference evidence="4 5" key="1">
    <citation type="submission" date="2024-07" db="EMBL/GenBank/DDBJ databases">
        <title>Marimonas sp.nov., isolated from tidal-flat sediment.</title>
        <authorList>
            <person name="Jayan J.N."/>
            <person name="Lee S.S."/>
        </authorList>
    </citation>
    <scope>NUCLEOTIDE SEQUENCE [LARGE SCALE GENOMIC DNA]</scope>
    <source>
        <strain evidence="4 5">MJW-29</strain>
    </source>
</reference>
<evidence type="ECO:0000313" key="4">
    <source>
        <dbReference type="EMBL" id="MEW9922249.1"/>
    </source>
</evidence>
<evidence type="ECO:0000259" key="3">
    <source>
        <dbReference type="PROSITE" id="PS01031"/>
    </source>
</evidence>
<comment type="similarity">
    <text evidence="1 2">Belongs to the small heat shock protein (HSP20) family.</text>
</comment>
<proteinExistence type="inferred from homology"/>
<dbReference type="Gene3D" id="2.60.40.790">
    <property type="match status" value="1"/>
</dbReference>
<sequence length="178" mass="20094">MLFTQIEKVQKMLEDRKTPQLIPGTNPLADNFRREMETMMSRFFGGSSPFLPFETKAQRTGFPSLDMTGAISPAIDINETDTAIELTAELPGLSEDDVEIELTDRRLTLRGQKKVTHDEKGDLHISERSYGSFSRAMMLPDTVDIEKISAEFDKGILRVNMPKTEPKDPSRKIKVSSK</sequence>
<organism evidence="4 5">
    <name type="scientific">Sulfitobacter sediminis</name>
    <dbReference type="NCBI Taxonomy" id="3234186"/>
    <lineage>
        <taxon>Bacteria</taxon>
        <taxon>Pseudomonadati</taxon>
        <taxon>Pseudomonadota</taxon>
        <taxon>Alphaproteobacteria</taxon>
        <taxon>Rhodobacterales</taxon>
        <taxon>Roseobacteraceae</taxon>
        <taxon>Sulfitobacter</taxon>
    </lineage>
</organism>
<feature type="domain" description="SHSP" evidence="3">
    <location>
        <begin position="66"/>
        <end position="178"/>
    </location>
</feature>
<evidence type="ECO:0000313" key="5">
    <source>
        <dbReference type="Proteomes" id="UP001556098"/>
    </source>
</evidence>
<dbReference type="PROSITE" id="PS01031">
    <property type="entry name" value="SHSP"/>
    <property type="match status" value="1"/>
</dbReference>
<dbReference type="CDD" id="cd06464">
    <property type="entry name" value="ACD_sHsps-like"/>
    <property type="match status" value="1"/>
</dbReference>
<gene>
    <name evidence="4" type="ORF">AB2B41_21840</name>
</gene>
<dbReference type="SUPFAM" id="SSF49764">
    <property type="entry name" value="HSP20-like chaperones"/>
    <property type="match status" value="1"/>
</dbReference>
<dbReference type="Proteomes" id="UP001556098">
    <property type="component" value="Unassembled WGS sequence"/>
</dbReference>
<evidence type="ECO:0000256" key="1">
    <source>
        <dbReference type="PROSITE-ProRule" id="PRU00285"/>
    </source>
</evidence>
<keyword evidence="5" id="KW-1185">Reference proteome</keyword>
<dbReference type="PANTHER" id="PTHR11527">
    <property type="entry name" value="HEAT-SHOCK PROTEIN 20 FAMILY MEMBER"/>
    <property type="match status" value="1"/>
</dbReference>
<dbReference type="InterPro" id="IPR002068">
    <property type="entry name" value="A-crystallin/Hsp20_dom"/>
</dbReference>
<dbReference type="InterPro" id="IPR008978">
    <property type="entry name" value="HSP20-like_chaperone"/>
</dbReference>
<protein>
    <submittedName>
        <fullName evidence="4">Hsp20/alpha crystallin family protein</fullName>
    </submittedName>
</protein>
<dbReference type="RefSeq" id="WP_367879946.1">
    <property type="nucleotide sequence ID" value="NZ_JBFNXX010000039.1"/>
</dbReference>
<dbReference type="InterPro" id="IPR031107">
    <property type="entry name" value="Small_HSP"/>
</dbReference>
<name>A0ABV3RTG7_9RHOB</name>
<comment type="caution">
    <text evidence="4">The sequence shown here is derived from an EMBL/GenBank/DDBJ whole genome shotgun (WGS) entry which is preliminary data.</text>
</comment>
<accession>A0ABV3RTG7</accession>
<dbReference type="EMBL" id="JBFNXX010000039">
    <property type="protein sequence ID" value="MEW9922249.1"/>
    <property type="molecule type" value="Genomic_DNA"/>
</dbReference>